<dbReference type="Gene3D" id="3.40.50.300">
    <property type="entry name" value="P-loop containing nucleotide triphosphate hydrolases"/>
    <property type="match status" value="1"/>
</dbReference>
<dbReference type="GO" id="GO:0005524">
    <property type="term" value="F:ATP binding"/>
    <property type="evidence" value="ECO:0007669"/>
    <property type="project" value="InterPro"/>
</dbReference>
<evidence type="ECO:0000259" key="1">
    <source>
        <dbReference type="Pfam" id="PF07726"/>
    </source>
</evidence>
<dbReference type="STRING" id="84588.SYNW0106"/>
<dbReference type="HOGENOM" id="CLU_2425943_0_0_3"/>
<name>Q7U9Z6_PARMW</name>
<dbReference type="SUPFAM" id="SSF52540">
    <property type="entry name" value="P-loop containing nucleoside triphosphate hydrolases"/>
    <property type="match status" value="1"/>
</dbReference>
<dbReference type="InterPro" id="IPR050764">
    <property type="entry name" value="CbbQ/NirQ/NorQ/GpvN"/>
</dbReference>
<evidence type="ECO:0000313" key="2">
    <source>
        <dbReference type="EMBL" id="CAE06621.1"/>
    </source>
</evidence>
<sequence>MIESPLGVLVDGISSVLIGKRDQVQLAVSCVLAGGHLLIEDRPGMGKSTLAEATACAFGLAFKRVSFTSDLLPADLIGINVFNPGNDRVPL</sequence>
<dbReference type="Proteomes" id="UP000001422">
    <property type="component" value="Chromosome"/>
</dbReference>
<dbReference type="PANTHER" id="PTHR42759">
    <property type="entry name" value="MOXR FAMILY PROTEIN"/>
    <property type="match status" value="1"/>
</dbReference>
<reference evidence="2 3" key="1">
    <citation type="journal article" date="2003" name="Nature">
        <title>The genome of a motile marine Synechococcus.</title>
        <authorList>
            <person name="Palenik B."/>
            <person name="Brahamsha B."/>
            <person name="Larimer F."/>
            <person name="Land M."/>
            <person name="Hauser L."/>
            <person name="Chain P."/>
            <person name="Lamerdin J."/>
            <person name="Regala W."/>
            <person name="Allen E.A."/>
            <person name="McCarren J."/>
            <person name="Paulsen I."/>
            <person name="Dufresne A."/>
            <person name="Partensky F."/>
            <person name="Webb E."/>
            <person name="Waterbury J."/>
        </authorList>
    </citation>
    <scope>NUCLEOTIDE SEQUENCE [LARGE SCALE GENOMIC DNA]</scope>
    <source>
        <strain evidence="2 3">WH8102</strain>
    </source>
</reference>
<dbReference type="RefSeq" id="WP_011126984.1">
    <property type="nucleotide sequence ID" value="NC_005070.1"/>
</dbReference>
<dbReference type="GO" id="GO:0016887">
    <property type="term" value="F:ATP hydrolysis activity"/>
    <property type="evidence" value="ECO:0007669"/>
    <property type="project" value="InterPro"/>
</dbReference>
<dbReference type="KEGG" id="syw:SYNW0106"/>
<evidence type="ECO:0000313" key="3">
    <source>
        <dbReference type="Proteomes" id="UP000001422"/>
    </source>
</evidence>
<dbReference type="InterPro" id="IPR011703">
    <property type="entry name" value="ATPase_AAA-3"/>
</dbReference>
<dbReference type="EMBL" id="BX569689">
    <property type="protein sequence ID" value="CAE06621.1"/>
    <property type="molecule type" value="Genomic_DNA"/>
</dbReference>
<organism evidence="2 3">
    <name type="scientific">Parasynechococcus marenigrum (strain WH8102)</name>
    <dbReference type="NCBI Taxonomy" id="84588"/>
    <lineage>
        <taxon>Bacteria</taxon>
        <taxon>Bacillati</taxon>
        <taxon>Cyanobacteriota</taxon>
        <taxon>Cyanophyceae</taxon>
        <taxon>Synechococcales</taxon>
        <taxon>Prochlorococcaceae</taxon>
        <taxon>Parasynechococcus</taxon>
        <taxon>Parasynechococcus marenigrum</taxon>
    </lineage>
</organism>
<proteinExistence type="predicted"/>
<keyword evidence="3" id="KW-1185">Reference proteome</keyword>
<dbReference type="InterPro" id="IPR027417">
    <property type="entry name" value="P-loop_NTPase"/>
</dbReference>
<dbReference type="PANTHER" id="PTHR42759:SF5">
    <property type="entry name" value="METHANOL DEHYDROGENASE REGULATOR"/>
    <property type="match status" value="1"/>
</dbReference>
<dbReference type="Pfam" id="PF07726">
    <property type="entry name" value="AAA_3"/>
    <property type="match status" value="1"/>
</dbReference>
<dbReference type="eggNOG" id="COG0714">
    <property type="taxonomic scope" value="Bacteria"/>
</dbReference>
<protein>
    <submittedName>
        <fullName evidence="2">MoxR-like protein</fullName>
    </submittedName>
</protein>
<feature type="domain" description="ATPase AAA-3" evidence="1">
    <location>
        <begin position="36"/>
        <end position="86"/>
    </location>
</feature>
<accession>Q7U9Z6</accession>
<dbReference type="AlphaFoldDB" id="Q7U9Z6"/>
<gene>
    <name evidence="2" type="ordered locus">SYNW0106</name>
</gene>